<dbReference type="Pfam" id="PF00005">
    <property type="entry name" value="ABC_tran"/>
    <property type="match status" value="1"/>
</dbReference>
<dbReference type="PROSITE" id="PS00211">
    <property type="entry name" value="ABC_TRANSPORTER_1"/>
    <property type="match status" value="1"/>
</dbReference>
<comment type="subcellular location">
    <subcellularLocation>
        <location evidence="1">Cell membrane</location>
        <topology evidence="1">Multi-pass membrane protein</topology>
    </subcellularLocation>
</comment>
<evidence type="ECO:0000256" key="7">
    <source>
        <dbReference type="ARBA" id="ARBA00023136"/>
    </source>
</evidence>
<sequence length="623" mass="67263">MTLIAGTSLEKVLNPSTKALVGRLLREHVKRYAPRFGLALVLMMLVAASTAALAKLMEPVLDEVFTAKDRDQLMLVAGFVLATFVVKGLANFGQQVVMEGVTQRIVADVRKRLFSHLLTADLAFFHGTSSGALISRMMNDVALLHMAVGKTLTGFGKDLLTLLALIGVMFYQDWALALASFFAFPTAILPIARIGKRMRKVSGNSQAEMSRLTSHLDETFQGIRHVKAYTTESYEAERGGRLVDLVANLGIKAARTRGLSHPIMETLGGIAIVVVIFYGGWQVIEGARTTGSFFSFVVALMLAYEPLKRLVSLNANLQEGLAAAHRIFDVLDTKPAIVDRSDAQPLAVAAGEVRLEQVDFSYDGDIPALRQVSLAVPAGKMAALVGLSGAGKSTVLNLIPRFYDVTAGRVLIDGADIRDVTISSLRRNIALVSQEVMLFDDTIRANIAYGSPDADEEAILAAARNAAADEFIRDLPQGYDTMVGERGVKLSGGQRQRIAIARAMLKNAPILLLDEATSALDTQSERLVQSALKQLMVGRTSIVIAHRLSTIVDADIIFVMDQGQVVEQGSHAELMARNGIYARLHALQFAPETAAVTLNSDDTPAENTPNVAEPSRTARRAKA</sequence>
<dbReference type="Gene3D" id="3.40.50.300">
    <property type="entry name" value="P-loop containing nucleotide triphosphate hydrolases"/>
    <property type="match status" value="1"/>
</dbReference>
<feature type="transmembrane region" description="Helical" evidence="9">
    <location>
        <begin position="174"/>
        <end position="192"/>
    </location>
</feature>
<feature type="region of interest" description="Disordered" evidence="8">
    <location>
        <begin position="599"/>
        <end position="623"/>
    </location>
</feature>
<keyword evidence="4" id="KW-0547">Nucleotide-binding</keyword>
<evidence type="ECO:0000256" key="3">
    <source>
        <dbReference type="ARBA" id="ARBA00022692"/>
    </source>
</evidence>
<dbReference type="Proteomes" id="UP000277424">
    <property type="component" value="Unassembled WGS sequence"/>
</dbReference>
<dbReference type="SUPFAM" id="SSF90123">
    <property type="entry name" value="ABC transporter transmembrane region"/>
    <property type="match status" value="1"/>
</dbReference>
<dbReference type="InterPro" id="IPR003439">
    <property type="entry name" value="ABC_transporter-like_ATP-bd"/>
</dbReference>
<evidence type="ECO:0000313" key="13">
    <source>
        <dbReference type="Proteomes" id="UP000277424"/>
    </source>
</evidence>
<dbReference type="OrthoDB" id="5288404at2"/>
<feature type="transmembrane region" description="Helical" evidence="9">
    <location>
        <begin position="73"/>
        <end position="92"/>
    </location>
</feature>
<dbReference type="PANTHER" id="PTHR43394">
    <property type="entry name" value="ATP-DEPENDENT PERMEASE MDL1, MITOCHONDRIAL"/>
    <property type="match status" value="1"/>
</dbReference>
<feature type="domain" description="ABC transporter" evidence="10">
    <location>
        <begin position="353"/>
        <end position="587"/>
    </location>
</feature>
<evidence type="ECO:0000256" key="8">
    <source>
        <dbReference type="SAM" id="MobiDB-lite"/>
    </source>
</evidence>
<dbReference type="InterPro" id="IPR011527">
    <property type="entry name" value="ABC1_TM_dom"/>
</dbReference>
<protein>
    <submittedName>
        <fullName evidence="12">ATP-binding cassette, subfamily B, MsbA</fullName>
    </submittedName>
</protein>
<dbReference type="PROSITE" id="PS50929">
    <property type="entry name" value="ABC_TM1F"/>
    <property type="match status" value="1"/>
</dbReference>
<dbReference type="FunFam" id="3.40.50.300:FF:000287">
    <property type="entry name" value="Multidrug ABC transporter ATP-binding protein"/>
    <property type="match status" value="1"/>
</dbReference>
<dbReference type="SUPFAM" id="SSF52540">
    <property type="entry name" value="P-loop containing nucleoside triphosphate hydrolases"/>
    <property type="match status" value="1"/>
</dbReference>
<gene>
    <name evidence="12" type="ORF">BCL74_2966</name>
</gene>
<dbReference type="RefSeq" id="WP_121221159.1">
    <property type="nucleotide sequence ID" value="NZ_RBIG01000003.1"/>
</dbReference>
<evidence type="ECO:0000256" key="9">
    <source>
        <dbReference type="SAM" id="Phobius"/>
    </source>
</evidence>
<feature type="transmembrane region" description="Helical" evidence="9">
    <location>
        <begin position="262"/>
        <end position="281"/>
    </location>
</feature>
<keyword evidence="5 12" id="KW-0067">ATP-binding</keyword>
<keyword evidence="7 9" id="KW-0472">Membrane</keyword>
<dbReference type="Gene3D" id="1.20.1560.10">
    <property type="entry name" value="ABC transporter type 1, transmembrane domain"/>
    <property type="match status" value="1"/>
</dbReference>
<dbReference type="GO" id="GO:0090374">
    <property type="term" value="P:oligopeptide export from mitochondrion"/>
    <property type="evidence" value="ECO:0007669"/>
    <property type="project" value="TreeGrafter"/>
</dbReference>
<comment type="caution">
    <text evidence="12">The sequence shown here is derived from an EMBL/GenBank/DDBJ whole genome shotgun (WGS) entry which is preliminary data.</text>
</comment>
<feature type="domain" description="ABC transmembrane type-1" evidence="11">
    <location>
        <begin position="38"/>
        <end position="319"/>
    </location>
</feature>
<evidence type="ECO:0000256" key="5">
    <source>
        <dbReference type="ARBA" id="ARBA00022840"/>
    </source>
</evidence>
<dbReference type="PANTHER" id="PTHR43394:SF1">
    <property type="entry name" value="ATP-BINDING CASSETTE SUB-FAMILY B MEMBER 10, MITOCHONDRIAL"/>
    <property type="match status" value="1"/>
</dbReference>
<evidence type="ECO:0000256" key="4">
    <source>
        <dbReference type="ARBA" id="ARBA00022741"/>
    </source>
</evidence>
<dbReference type="InterPro" id="IPR017871">
    <property type="entry name" value="ABC_transporter-like_CS"/>
</dbReference>
<organism evidence="12 13">
    <name type="scientific">Oceanibaculum indicum</name>
    <dbReference type="NCBI Taxonomy" id="526216"/>
    <lineage>
        <taxon>Bacteria</taxon>
        <taxon>Pseudomonadati</taxon>
        <taxon>Pseudomonadota</taxon>
        <taxon>Alphaproteobacteria</taxon>
        <taxon>Rhodospirillales</taxon>
        <taxon>Oceanibaculaceae</taxon>
        <taxon>Oceanibaculum</taxon>
    </lineage>
</organism>
<dbReference type="Pfam" id="PF00664">
    <property type="entry name" value="ABC_membrane"/>
    <property type="match status" value="1"/>
</dbReference>
<dbReference type="InterPro" id="IPR039421">
    <property type="entry name" value="Type_1_exporter"/>
</dbReference>
<evidence type="ECO:0000259" key="11">
    <source>
        <dbReference type="PROSITE" id="PS50929"/>
    </source>
</evidence>
<dbReference type="GO" id="GO:0016887">
    <property type="term" value="F:ATP hydrolysis activity"/>
    <property type="evidence" value="ECO:0007669"/>
    <property type="project" value="InterPro"/>
</dbReference>
<evidence type="ECO:0000259" key="10">
    <source>
        <dbReference type="PROSITE" id="PS50893"/>
    </source>
</evidence>
<dbReference type="InterPro" id="IPR036640">
    <property type="entry name" value="ABC1_TM_sf"/>
</dbReference>
<evidence type="ECO:0000256" key="6">
    <source>
        <dbReference type="ARBA" id="ARBA00022989"/>
    </source>
</evidence>
<dbReference type="AlphaFoldDB" id="A0A420WBY7"/>
<evidence type="ECO:0000256" key="2">
    <source>
        <dbReference type="ARBA" id="ARBA00022448"/>
    </source>
</evidence>
<proteinExistence type="predicted"/>
<reference evidence="12 13" key="1">
    <citation type="submission" date="2018-10" db="EMBL/GenBank/DDBJ databases">
        <title>Comparative analysis of microorganisms from saline springs in Andes Mountain Range, Colombia.</title>
        <authorList>
            <person name="Rubin E."/>
        </authorList>
    </citation>
    <scope>NUCLEOTIDE SEQUENCE [LARGE SCALE GENOMIC DNA]</scope>
    <source>
        <strain evidence="12 13">USBA 36</strain>
    </source>
</reference>
<feature type="transmembrane region" description="Helical" evidence="9">
    <location>
        <begin position="113"/>
        <end position="134"/>
    </location>
</feature>
<accession>A0A420WBY7</accession>
<evidence type="ECO:0000256" key="1">
    <source>
        <dbReference type="ARBA" id="ARBA00004651"/>
    </source>
</evidence>
<keyword evidence="2" id="KW-0813">Transport</keyword>
<dbReference type="SMART" id="SM00382">
    <property type="entry name" value="AAA"/>
    <property type="match status" value="1"/>
</dbReference>
<evidence type="ECO:0000313" key="12">
    <source>
        <dbReference type="EMBL" id="RKQ68486.1"/>
    </source>
</evidence>
<keyword evidence="6 9" id="KW-1133">Transmembrane helix</keyword>
<dbReference type="GO" id="GO:0015421">
    <property type="term" value="F:ABC-type oligopeptide transporter activity"/>
    <property type="evidence" value="ECO:0007669"/>
    <property type="project" value="TreeGrafter"/>
</dbReference>
<dbReference type="PROSITE" id="PS50893">
    <property type="entry name" value="ABC_TRANSPORTER_2"/>
    <property type="match status" value="1"/>
</dbReference>
<dbReference type="EMBL" id="RBIG01000003">
    <property type="protein sequence ID" value="RKQ68486.1"/>
    <property type="molecule type" value="Genomic_DNA"/>
</dbReference>
<dbReference type="GO" id="GO:0005886">
    <property type="term" value="C:plasma membrane"/>
    <property type="evidence" value="ECO:0007669"/>
    <property type="project" value="UniProtKB-SubCell"/>
</dbReference>
<dbReference type="InterPro" id="IPR003593">
    <property type="entry name" value="AAA+_ATPase"/>
</dbReference>
<dbReference type="GO" id="GO:0005524">
    <property type="term" value="F:ATP binding"/>
    <property type="evidence" value="ECO:0007669"/>
    <property type="project" value="UniProtKB-KW"/>
</dbReference>
<name>A0A420WBY7_9PROT</name>
<feature type="transmembrane region" description="Helical" evidence="9">
    <location>
        <begin position="32"/>
        <end position="53"/>
    </location>
</feature>
<dbReference type="InterPro" id="IPR027417">
    <property type="entry name" value="P-loop_NTPase"/>
</dbReference>
<keyword evidence="3 9" id="KW-0812">Transmembrane</keyword>
<dbReference type="CDD" id="cd18552">
    <property type="entry name" value="ABC_6TM_MsbA_like"/>
    <property type="match status" value="1"/>
</dbReference>
<feature type="compositionally biased region" description="Polar residues" evidence="8">
    <location>
        <begin position="599"/>
        <end position="610"/>
    </location>
</feature>